<gene>
    <name evidence="2" type="ORF">F0145_00085</name>
</gene>
<proteinExistence type="predicted"/>
<dbReference type="Proteomes" id="UP000323426">
    <property type="component" value="Unassembled WGS sequence"/>
</dbReference>
<feature type="transmembrane region" description="Helical" evidence="1">
    <location>
        <begin position="6"/>
        <end position="24"/>
    </location>
</feature>
<accession>A0A5M6DS39</accession>
<reference evidence="2 3" key="1">
    <citation type="submission" date="2019-09" db="EMBL/GenBank/DDBJ databases">
        <title>Genome sequence and assembly of Adhaeribacter sp.</title>
        <authorList>
            <person name="Chhetri G."/>
        </authorList>
    </citation>
    <scope>NUCLEOTIDE SEQUENCE [LARGE SCALE GENOMIC DNA]</scope>
    <source>
        <strain evidence="2 3">DK36</strain>
    </source>
</reference>
<comment type="caution">
    <text evidence="2">The sequence shown here is derived from an EMBL/GenBank/DDBJ whole genome shotgun (WGS) entry which is preliminary data.</text>
</comment>
<feature type="transmembrane region" description="Helical" evidence="1">
    <location>
        <begin position="54"/>
        <end position="73"/>
    </location>
</feature>
<dbReference type="InterPro" id="IPR017259">
    <property type="entry name" value="UCP037672"/>
</dbReference>
<sequence length="248" mass="27616">MIYVLIGMSILFVAIGFIVTENNAKYLLSGYNTMREEEQKKVNIKAFIPYFRKFHVFLGISFLVFGLILNYLIDENAGGIFLAVYPILAYIYFISTSSKYAIGFNTRSNKVGIYILIGTLIFVIGLLGFGLKENKLNINATAIAFSGSYGETLTPSEIQSIELVNQLPKITFKTNGLALGKVKKGYFKTGTGEIVTLILNADNKPYILVTKSDGEKIYFSAKQTSNTSLLEEMKKALPAIKYKQQSIQ</sequence>
<keyword evidence="1" id="KW-1133">Transmembrane helix</keyword>
<name>A0A5M6DS39_9BACT</name>
<protein>
    <submittedName>
        <fullName evidence="2">DUF3784 domain-containing protein</fullName>
    </submittedName>
</protein>
<feature type="transmembrane region" description="Helical" evidence="1">
    <location>
        <begin position="111"/>
        <end position="131"/>
    </location>
</feature>
<dbReference type="EMBL" id="VWSF01000001">
    <property type="protein sequence ID" value="KAA5549039.1"/>
    <property type="molecule type" value="Genomic_DNA"/>
</dbReference>
<evidence type="ECO:0000313" key="3">
    <source>
        <dbReference type="Proteomes" id="UP000323426"/>
    </source>
</evidence>
<dbReference type="RefSeq" id="WP_150086035.1">
    <property type="nucleotide sequence ID" value="NZ_VWSF01000001.1"/>
</dbReference>
<keyword evidence="3" id="KW-1185">Reference proteome</keyword>
<evidence type="ECO:0000313" key="2">
    <source>
        <dbReference type="EMBL" id="KAA5549039.1"/>
    </source>
</evidence>
<dbReference type="AlphaFoldDB" id="A0A5M6DS39"/>
<keyword evidence="1" id="KW-0472">Membrane</keyword>
<keyword evidence="1" id="KW-0812">Transmembrane</keyword>
<dbReference type="Pfam" id="PF12650">
    <property type="entry name" value="DUF3784"/>
    <property type="match status" value="1"/>
</dbReference>
<feature type="transmembrane region" description="Helical" evidence="1">
    <location>
        <begin position="79"/>
        <end position="102"/>
    </location>
</feature>
<evidence type="ECO:0000256" key="1">
    <source>
        <dbReference type="SAM" id="Phobius"/>
    </source>
</evidence>
<organism evidence="2 3">
    <name type="scientific">Adhaeribacter rhizoryzae</name>
    <dbReference type="NCBI Taxonomy" id="2607907"/>
    <lineage>
        <taxon>Bacteria</taxon>
        <taxon>Pseudomonadati</taxon>
        <taxon>Bacteroidota</taxon>
        <taxon>Cytophagia</taxon>
        <taxon>Cytophagales</taxon>
        <taxon>Hymenobacteraceae</taxon>
        <taxon>Adhaeribacter</taxon>
    </lineage>
</organism>